<dbReference type="STRING" id="763665.A0A2G5BE79"/>
<dbReference type="PANTHER" id="PTHR15725">
    <property type="entry name" value="ZN-FINGER, C-X8-C-X5-C-X3-H TYPE-CONTAINING"/>
    <property type="match status" value="1"/>
</dbReference>
<evidence type="ECO:0000259" key="6">
    <source>
        <dbReference type="PROSITE" id="PS50103"/>
    </source>
</evidence>
<feature type="region of interest" description="Disordered" evidence="5">
    <location>
        <begin position="535"/>
        <end position="559"/>
    </location>
</feature>
<protein>
    <recommendedName>
        <fullName evidence="6">C3H1-type domain-containing protein</fullName>
    </recommendedName>
</protein>
<evidence type="ECO:0000256" key="3">
    <source>
        <dbReference type="ARBA" id="ARBA00022833"/>
    </source>
</evidence>
<dbReference type="PANTHER" id="PTHR15725:SF14">
    <property type="entry name" value="ZINC FINGER CCCH DOMAIN-CONTAINING PROTEIN 11A"/>
    <property type="match status" value="1"/>
</dbReference>
<dbReference type="InterPro" id="IPR041686">
    <property type="entry name" value="Znf-CCCH_3"/>
</dbReference>
<reference evidence="7 8" key="1">
    <citation type="journal article" date="2015" name="Genome Biol. Evol.">
        <title>Phylogenomic analyses indicate that early fungi evolved digesting cell walls of algal ancestors of land plants.</title>
        <authorList>
            <person name="Chang Y."/>
            <person name="Wang S."/>
            <person name="Sekimoto S."/>
            <person name="Aerts A.L."/>
            <person name="Choi C."/>
            <person name="Clum A."/>
            <person name="LaButti K.M."/>
            <person name="Lindquist E.A."/>
            <person name="Yee Ngan C."/>
            <person name="Ohm R.A."/>
            <person name="Salamov A.A."/>
            <person name="Grigoriev I.V."/>
            <person name="Spatafora J.W."/>
            <person name="Berbee M.L."/>
        </authorList>
    </citation>
    <scope>NUCLEOTIDE SEQUENCE [LARGE SCALE GENOMIC DNA]</scope>
    <source>
        <strain evidence="7 8">NRRL 1564</strain>
    </source>
</reference>
<feature type="compositionally biased region" description="Polar residues" evidence="5">
    <location>
        <begin position="171"/>
        <end position="181"/>
    </location>
</feature>
<dbReference type="InterPro" id="IPR000571">
    <property type="entry name" value="Znf_CCCH"/>
</dbReference>
<keyword evidence="1 4" id="KW-0479">Metal-binding</keyword>
<dbReference type="SMART" id="SM00356">
    <property type="entry name" value="ZnF_C3H1"/>
    <property type="match status" value="3"/>
</dbReference>
<evidence type="ECO:0000256" key="4">
    <source>
        <dbReference type="PROSITE-ProRule" id="PRU00723"/>
    </source>
</evidence>
<evidence type="ECO:0000256" key="5">
    <source>
        <dbReference type="SAM" id="MobiDB-lite"/>
    </source>
</evidence>
<dbReference type="EMBL" id="KZ303495">
    <property type="protein sequence ID" value="PIA17315.1"/>
    <property type="molecule type" value="Genomic_DNA"/>
</dbReference>
<dbReference type="AlphaFoldDB" id="A0A2G5BE79"/>
<sequence>MATNSNSVDCHFYLTGACRNGEKCPFRHSESALHTEEVCADFAQTGQCSAVDCGKRHLEAPKRMTKPPNEVPCRNEEGEGICTRADCIFKHTKTRGEGTKTSTLNTRAKVFVPRRLPAKPRQQQIAPTNMEWTPEGAAMPTASRPFANMSWIPNTQPGHPQSHSFGEPKSLFTSKSSTVVSSGADATDEGTMEMDTDEAESTVMPSAQPFVQQPSTLSASPVGSAFGGGSAFEKSIAQIGNAKPKSNLSQQFKPQQRVLPLQRKEAIVNNSSAQGSIKTIYDILGIAEQSSEPSMVRHSKQNYKPALRPAKPANRSESNSPASNVCYAADFPAYVTGEVDMDSVADKVPCVVPPVADVSVTSADTDSLSVGNATPVFGTLTAAEDVSKADAPVMVAHTVTSASNVPKNTFSTAVADSEQPVCTAVEIPKLEQAKLSALSTKKQIKYSHLSTPASATKSEDEEPALPRVLSFREIMERKRRKQAAAVATTQNTSKDITNDTSAVVVETTPMDTPYESPMDTPQEGAQTPVLVGDKRRTAGDDEGIDSDASEGKRVRRTPPRPVIKDYVALFEQELEDLSAGLSGPLENTPSSDKISHAIIKGDDIDTDISQMLEQ</sequence>
<keyword evidence="8" id="KW-1185">Reference proteome</keyword>
<feature type="zinc finger region" description="C3H1-type" evidence="4">
    <location>
        <begin position="4"/>
        <end position="31"/>
    </location>
</feature>
<gene>
    <name evidence="7" type="ORF">COEREDRAFT_86310</name>
</gene>
<evidence type="ECO:0000256" key="1">
    <source>
        <dbReference type="ARBA" id="ARBA00022723"/>
    </source>
</evidence>
<feature type="zinc finger region" description="C3H1-type" evidence="4">
    <location>
        <begin position="67"/>
        <end position="94"/>
    </location>
</feature>
<keyword evidence="3 4" id="KW-0862">Zinc</keyword>
<evidence type="ECO:0000313" key="8">
    <source>
        <dbReference type="Proteomes" id="UP000242474"/>
    </source>
</evidence>
<feature type="domain" description="C3H1-type" evidence="6">
    <location>
        <begin position="4"/>
        <end position="31"/>
    </location>
</feature>
<proteinExistence type="predicted"/>
<dbReference type="Proteomes" id="UP000242474">
    <property type="component" value="Unassembled WGS sequence"/>
</dbReference>
<dbReference type="OrthoDB" id="5395350at2759"/>
<feature type="region of interest" description="Disordered" evidence="5">
    <location>
        <begin position="156"/>
        <end position="190"/>
    </location>
</feature>
<dbReference type="PROSITE" id="PS50103">
    <property type="entry name" value="ZF_C3H1"/>
    <property type="match status" value="2"/>
</dbReference>
<keyword evidence="2 4" id="KW-0863">Zinc-finger</keyword>
<evidence type="ECO:0000313" key="7">
    <source>
        <dbReference type="EMBL" id="PIA17315.1"/>
    </source>
</evidence>
<dbReference type="Pfam" id="PF15663">
    <property type="entry name" value="zf-CCCH_3"/>
    <property type="match status" value="1"/>
</dbReference>
<evidence type="ECO:0000256" key="2">
    <source>
        <dbReference type="ARBA" id="ARBA00022771"/>
    </source>
</evidence>
<organism evidence="7 8">
    <name type="scientific">Coemansia reversa (strain ATCC 12441 / NRRL 1564)</name>
    <dbReference type="NCBI Taxonomy" id="763665"/>
    <lineage>
        <taxon>Eukaryota</taxon>
        <taxon>Fungi</taxon>
        <taxon>Fungi incertae sedis</taxon>
        <taxon>Zoopagomycota</taxon>
        <taxon>Kickxellomycotina</taxon>
        <taxon>Kickxellomycetes</taxon>
        <taxon>Kickxellales</taxon>
        <taxon>Kickxellaceae</taxon>
        <taxon>Coemansia</taxon>
    </lineage>
</organism>
<accession>A0A2G5BE79</accession>
<dbReference type="SUPFAM" id="SSF90229">
    <property type="entry name" value="CCCH zinc finger"/>
    <property type="match status" value="1"/>
</dbReference>
<dbReference type="GO" id="GO:0008270">
    <property type="term" value="F:zinc ion binding"/>
    <property type="evidence" value="ECO:0007669"/>
    <property type="project" value="UniProtKB-KW"/>
</dbReference>
<feature type="domain" description="C3H1-type" evidence="6">
    <location>
        <begin position="67"/>
        <end position="94"/>
    </location>
</feature>
<feature type="region of interest" description="Disordered" evidence="5">
    <location>
        <begin position="511"/>
        <end position="530"/>
    </location>
</feature>
<dbReference type="Gene3D" id="4.10.1000.10">
    <property type="entry name" value="Zinc finger, CCCH-type"/>
    <property type="match status" value="1"/>
</dbReference>
<dbReference type="InterPro" id="IPR036855">
    <property type="entry name" value="Znf_CCCH_sf"/>
</dbReference>
<name>A0A2G5BE79_COERN</name>